<dbReference type="AlphaFoldDB" id="A0A8J5T2B1"/>
<gene>
    <name evidence="3" type="ORF">GUJ93_ZPchr0006g43531</name>
    <name evidence="2" type="ORF">GUJ93_ZPchr0006g46336</name>
</gene>
<keyword evidence="4" id="KW-1185">Reference proteome</keyword>
<name>A0A8J5T2B1_ZIZPA</name>
<evidence type="ECO:0000313" key="2">
    <source>
        <dbReference type="EMBL" id="KAG8069546.1"/>
    </source>
</evidence>
<reference evidence="3" key="2">
    <citation type="submission" date="2021-02" db="EMBL/GenBank/DDBJ databases">
        <authorList>
            <person name="Kimball J.A."/>
            <person name="Haas M.W."/>
            <person name="Macchietto M."/>
            <person name="Kono T."/>
            <person name="Duquette J."/>
            <person name="Shao M."/>
        </authorList>
    </citation>
    <scope>NUCLEOTIDE SEQUENCE</scope>
    <source>
        <tissue evidence="3">Fresh leaf tissue</tissue>
    </source>
</reference>
<protein>
    <submittedName>
        <fullName evidence="3">Uncharacterized protein</fullName>
    </submittedName>
</protein>
<feature type="compositionally biased region" description="Basic residues" evidence="1">
    <location>
        <begin position="73"/>
        <end position="84"/>
    </location>
</feature>
<reference evidence="3" key="1">
    <citation type="journal article" date="2021" name="bioRxiv">
        <title>Whole Genome Assembly and Annotation of Northern Wild Rice, Zizania palustris L., Supports a Whole Genome Duplication in the Zizania Genus.</title>
        <authorList>
            <person name="Haas M."/>
            <person name="Kono T."/>
            <person name="Macchietto M."/>
            <person name="Millas R."/>
            <person name="McGilp L."/>
            <person name="Shao M."/>
            <person name="Duquette J."/>
            <person name="Hirsch C.N."/>
            <person name="Kimball J."/>
        </authorList>
    </citation>
    <scope>NUCLEOTIDE SEQUENCE</scope>
    <source>
        <tissue evidence="3">Fresh leaf tissue</tissue>
    </source>
</reference>
<evidence type="ECO:0000256" key="1">
    <source>
        <dbReference type="SAM" id="MobiDB-lite"/>
    </source>
</evidence>
<evidence type="ECO:0000313" key="3">
    <source>
        <dbReference type="EMBL" id="KAG8077159.1"/>
    </source>
</evidence>
<evidence type="ECO:0000313" key="4">
    <source>
        <dbReference type="Proteomes" id="UP000729402"/>
    </source>
</evidence>
<dbReference type="Proteomes" id="UP000729402">
    <property type="component" value="Unassembled WGS sequence"/>
</dbReference>
<dbReference type="EMBL" id="JAAALK010000283">
    <property type="protein sequence ID" value="KAG8069546.1"/>
    <property type="molecule type" value="Genomic_DNA"/>
</dbReference>
<feature type="region of interest" description="Disordered" evidence="1">
    <location>
        <begin position="50"/>
        <end position="84"/>
    </location>
</feature>
<proteinExistence type="predicted"/>
<organism evidence="3 4">
    <name type="scientific">Zizania palustris</name>
    <name type="common">Northern wild rice</name>
    <dbReference type="NCBI Taxonomy" id="103762"/>
    <lineage>
        <taxon>Eukaryota</taxon>
        <taxon>Viridiplantae</taxon>
        <taxon>Streptophyta</taxon>
        <taxon>Embryophyta</taxon>
        <taxon>Tracheophyta</taxon>
        <taxon>Spermatophyta</taxon>
        <taxon>Magnoliopsida</taxon>
        <taxon>Liliopsida</taxon>
        <taxon>Poales</taxon>
        <taxon>Poaceae</taxon>
        <taxon>BOP clade</taxon>
        <taxon>Oryzoideae</taxon>
        <taxon>Oryzeae</taxon>
        <taxon>Zizaniinae</taxon>
        <taxon>Zizania</taxon>
    </lineage>
</organism>
<accession>A0A8J5T2B1</accession>
<comment type="caution">
    <text evidence="3">The sequence shown here is derived from an EMBL/GenBank/DDBJ whole genome shotgun (WGS) entry which is preliminary data.</text>
</comment>
<sequence>MAGGSGPVAACEARGDETRVSIDRSGEAVVTGLMDGRVDSPGRIRVPWVERSSHCQTSSSPTTEEGGDDAWRRSKAVVRRGLRS</sequence>
<dbReference type="EMBL" id="JAAALK010000283">
    <property type="protein sequence ID" value="KAG8077159.1"/>
    <property type="molecule type" value="Genomic_DNA"/>
</dbReference>
<feature type="compositionally biased region" description="Polar residues" evidence="1">
    <location>
        <begin position="54"/>
        <end position="63"/>
    </location>
</feature>